<reference evidence="7" key="1">
    <citation type="journal article" date="2023" name="Mol. Phylogenet. Evol.">
        <title>Genome-scale phylogeny and comparative genomics of the fungal order Sordariales.</title>
        <authorList>
            <person name="Hensen N."/>
            <person name="Bonometti L."/>
            <person name="Westerberg I."/>
            <person name="Brannstrom I.O."/>
            <person name="Guillou S."/>
            <person name="Cros-Aarteil S."/>
            <person name="Calhoun S."/>
            <person name="Haridas S."/>
            <person name="Kuo A."/>
            <person name="Mondo S."/>
            <person name="Pangilinan J."/>
            <person name="Riley R."/>
            <person name="LaButti K."/>
            <person name="Andreopoulos B."/>
            <person name="Lipzen A."/>
            <person name="Chen C."/>
            <person name="Yan M."/>
            <person name="Daum C."/>
            <person name="Ng V."/>
            <person name="Clum A."/>
            <person name="Steindorff A."/>
            <person name="Ohm R.A."/>
            <person name="Martin F."/>
            <person name="Silar P."/>
            <person name="Natvig D.O."/>
            <person name="Lalanne C."/>
            <person name="Gautier V."/>
            <person name="Ament-Velasquez S.L."/>
            <person name="Kruys A."/>
            <person name="Hutchinson M.I."/>
            <person name="Powell A.J."/>
            <person name="Barry K."/>
            <person name="Miller A.N."/>
            <person name="Grigoriev I.V."/>
            <person name="Debuchy R."/>
            <person name="Gladieux P."/>
            <person name="Hiltunen Thoren M."/>
            <person name="Johannesson H."/>
        </authorList>
    </citation>
    <scope>NUCLEOTIDE SEQUENCE</scope>
    <source>
        <strain evidence="7">CBS 118394</strain>
    </source>
</reference>
<feature type="transmembrane region" description="Helical" evidence="6">
    <location>
        <begin position="182"/>
        <end position="202"/>
    </location>
</feature>
<organism evidence="7 8">
    <name type="scientific">Apodospora peruviana</name>
    <dbReference type="NCBI Taxonomy" id="516989"/>
    <lineage>
        <taxon>Eukaryota</taxon>
        <taxon>Fungi</taxon>
        <taxon>Dikarya</taxon>
        <taxon>Ascomycota</taxon>
        <taxon>Pezizomycotina</taxon>
        <taxon>Sordariomycetes</taxon>
        <taxon>Sordariomycetidae</taxon>
        <taxon>Sordariales</taxon>
        <taxon>Lasiosphaeriaceae</taxon>
        <taxon>Apodospora</taxon>
    </lineage>
</organism>
<evidence type="ECO:0000256" key="4">
    <source>
        <dbReference type="ARBA" id="ARBA00023136"/>
    </source>
</evidence>
<keyword evidence="4 6" id="KW-0472">Membrane</keyword>
<feature type="transmembrane region" description="Helical" evidence="6">
    <location>
        <begin position="36"/>
        <end position="55"/>
    </location>
</feature>
<comment type="caution">
    <text evidence="7">The sequence shown here is derived from an EMBL/GenBank/DDBJ whole genome shotgun (WGS) entry which is preliminary data.</text>
</comment>
<dbReference type="InterPro" id="IPR018499">
    <property type="entry name" value="Tetraspanin/Peripherin"/>
</dbReference>
<evidence type="ECO:0000313" key="7">
    <source>
        <dbReference type="EMBL" id="KAK3315501.1"/>
    </source>
</evidence>
<evidence type="ECO:0000256" key="5">
    <source>
        <dbReference type="SAM" id="MobiDB-lite"/>
    </source>
</evidence>
<dbReference type="Proteomes" id="UP001283341">
    <property type="component" value="Unassembled WGS sequence"/>
</dbReference>
<protein>
    <recommendedName>
        <fullName evidence="9">Tetraspanin</fullName>
    </recommendedName>
</protein>
<dbReference type="GO" id="GO:0016020">
    <property type="term" value="C:membrane"/>
    <property type="evidence" value="ECO:0007669"/>
    <property type="project" value="UniProtKB-SubCell"/>
</dbReference>
<reference evidence="7" key="2">
    <citation type="submission" date="2023-06" db="EMBL/GenBank/DDBJ databases">
        <authorList>
            <consortium name="Lawrence Berkeley National Laboratory"/>
            <person name="Haridas S."/>
            <person name="Hensen N."/>
            <person name="Bonometti L."/>
            <person name="Westerberg I."/>
            <person name="Brannstrom I.O."/>
            <person name="Guillou S."/>
            <person name="Cros-Aarteil S."/>
            <person name="Calhoun S."/>
            <person name="Kuo A."/>
            <person name="Mondo S."/>
            <person name="Pangilinan J."/>
            <person name="Riley R."/>
            <person name="Labutti K."/>
            <person name="Andreopoulos B."/>
            <person name="Lipzen A."/>
            <person name="Chen C."/>
            <person name="Yanf M."/>
            <person name="Daum C."/>
            <person name="Ng V."/>
            <person name="Clum A."/>
            <person name="Steindorff A."/>
            <person name="Ohm R."/>
            <person name="Martin F."/>
            <person name="Silar P."/>
            <person name="Natvig D."/>
            <person name="Lalanne C."/>
            <person name="Gautier V."/>
            <person name="Ament-Velasquez S.L."/>
            <person name="Kruys A."/>
            <person name="Hutchinson M.I."/>
            <person name="Powell A.J."/>
            <person name="Barry K."/>
            <person name="Miller A.N."/>
            <person name="Grigoriev I.V."/>
            <person name="Debuchy R."/>
            <person name="Gladieux P."/>
            <person name="Thoren M.H."/>
            <person name="Johannesson H."/>
        </authorList>
    </citation>
    <scope>NUCLEOTIDE SEQUENCE</scope>
    <source>
        <strain evidence="7">CBS 118394</strain>
    </source>
</reference>
<dbReference type="AlphaFoldDB" id="A0AAE0I0U2"/>
<evidence type="ECO:0008006" key="9">
    <source>
        <dbReference type="Google" id="ProtNLM"/>
    </source>
</evidence>
<evidence type="ECO:0000256" key="1">
    <source>
        <dbReference type="ARBA" id="ARBA00004141"/>
    </source>
</evidence>
<comment type="subcellular location">
    <subcellularLocation>
        <location evidence="1">Membrane</location>
        <topology evidence="1">Multi-pass membrane protein</topology>
    </subcellularLocation>
</comment>
<gene>
    <name evidence="7" type="ORF">B0H66DRAFT_346061</name>
</gene>
<evidence type="ECO:0000256" key="2">
    <source>
        <dbReference type="ARBA" id="ARBA00022692"/>
    </source>
</evidence>
<dbReference type="EMBL" id="JAUEDM010000006">
    <property type="protein sequence ID" value="KAK3315501.1"/>
    <property type="molecule type" value="Genomic_DNA"/>
</dbReference>
<sequence>MAFWIVLYPLLVAGLIAVAIYEHVNTTKLSLPISSALTFLTILLPLIAAINAVYFPKLVNMTRSSGSTFQQLIPHGLQVLQLILTTVLATIFSANITPSGVRECLLESKWKGFWTSHDGDAIKRIQDTFDCCGFRTVKDMAWPFPHGRPDEEHIDCVSRFGRTSSCKAPWQQALQKNTGVDFGVVLAVAVLQLVSLVAVKLYNAHHPESFWGRLFRAFARRRGEAWDPESDRPLLTGGDGEGGYGGDSTANCRGVRIDSVEPER</sequence>
<feature type="compositionally biased region" description="Basic and acidic residues" evidence="5">
    <location>
        <begin position="255"/>
        <end position="264"/>
    </location>
</feature>
<feature type="transmembrane region" description="Helical" evidence="6">
    <location>
        <begin position="6"/>
        <end position="24"/>
    </location>
</feature>
<keyword evidence="8" id="KW-1185">Reference proteome</keyword>
<evidence type="ECO:0000313" key="8">
    <source>
        <dbReference type="Proteomes" id="UP001283341"/>
    </source>
</evidence>
<accession>A0AAE0I0U2</accession>
<evidence type="ECO:0000256" key="6">
    <source>
        <dbReference type="SAM" id="Phobius"/>
    </source>
</evidence>
<dbReference type="Pfam" id="PF00335">
    <property type="entry name" value="Tetraspanin"/>
    <property type="match status" value="1"/>
</dbReference>
<feature type="compositionally biased region" description="Gly residues" evidence="5">
    <location>
        <begin position="237"/>
        <end position="246"/>
    </location>
</feature>
<name>A0AAE0I0U2_9PEZI</name>
<evidence type="ECO:0000256" key="3">
    <source>
        <dbReference type="ARBA" id="ARBA00022989"/>
    </source>
</evidence>
<keyword evidence="2 6" id="KW-0812">Transmembrane</keyword>
<feature type="region of interest" description="Disordered" evidence="5">
    <location>
        <begin position="227"/>
        <end position="264"/>
    </location>
</feature>
<proteinExistence type="predicted"/>
<keyword evidence="3 6" id="KW-1133">Transmembrane helix</keyword>